<reference evidence="3" key="1">
    <citation type="submission" date="2015-08" db="EMBL/GenBank/DDBJ databases">
        <title>Fjat-10028 dsm 16317.</title>
        <authorList>
            <person name="Liu B."/>
            <person name="Wang J."/>
            <person name="Zhu Y."/>
            <person name="Liu G."/>
            <person name="Chen Q."/>
            <person name="Chen Z."/>
            <person name="Lan J."/>
            <person name="Che J."/>
            <person name="Ge C."/>
            <person name="Shi H."/>
            <person name="Pan Z."/>
            <person name="Liu X."/>
        </authorList>
    </citation>
    <scope>NUCLEOTIDE SEQUENCE [LARGE SCALE GENOMIC DNA]</scope>
    <source>
        <strain evidence="3">DSM 16317</strain>
    </source>
</reference>
<dbReference type="EMBL" id="LILB01000005">
    <property type="protein sequence ID" value="KOO49192.1"/>
    <property type="molecule type" value="Genomic_DNA"/>
</dbReference>
<evidence type="ECO:0000313" key="2">
    <source>
        <dbReference type="EMBL" id="KOO49192.1"/>
    </source>
</evidence>
<dbReference type="GeneID" id="301136907"/>
<keyword evidence="1" id="KW-1133">Transmembrane helix</keyword>
<keyword evidence="1" id="KW-0812">Transmembrane</keyword>
<name>A0A0M0LE53_9BACL</name>
<evidence type="ECO:0000313" key="3">
    <source>
        <dbReference type="Proteomes" id="UP000036867"/>
    </source>
</evidence>
<feature type="transmembrane region" description="Helical" evidence="1">
    <location>
        <begin position="52"/>
        <end position="71"/>
    </location>
</feature>
<dbReference type="STRING" id="263475.AMD00_12480"/>
<feature type="transmembrane region" description="Helical" evidence="1">
    <location>
        <begin position="78"/>
        <end position="98"/>
    </location>
</feature>
<keyword evidence="1" id="KW-0472">Membrane</keyword>
<dbReference type="Proteomes" id="UP000036867">
    <property type="component" value="Unassembled WGS sequence"/>
</dbReference>
<feature type="transmembrane region" description="Helical" evidence="1">
    <location>
        <begin position="143"/>
        <end position="169"/>
    </location>
</feature>
<sequence>MNRSFQIIYFFLIIAIGFIGGILLLQLSTVEQAEWLIRKMDSRVLLQGKPSIWQSLLPVVIPFAIVSLLASHNYLRHVARIVVVLKSAFFGYSAGYLIDTQNAFWSYAAWWFPFQLLYSIVLMVFCIVLVPEPVYAVRKKLPILPRVIVVLVATLVILCGELLAIHFIYKLK</sequence>
<accession>A0A0M0LE53</accession>
<evidence type="ECO:0008006" key="4">
    <source>
        <dbReference type="Google" id="ProtNLM"/>
    </source>
</evidence>
<proteinExistence type="predicted"/>
<gene>
    <name evidence="2" type="ORF">AMD00_12480</name>
</gene>
<keyword evidence="3" id="KW-1185">Reference proteome</keyword>
<dbReference type="RefSeq" id="WP_053417381.1">
    <property type="nucleotide sequence ID" value="NZ_CP063302.1"/>
</dbReference>
<feature type="transmembrane region" description="Helical" evidence="1">
    <location>
        <begin position="7"/>
        <end position="27"/>
    </location>
</feature>
<evidence type="ECO:0000256" key="1">
    <source>
        <dbReference type="SAM" id="Phobius"/>
    </source>
</evidence>
<protein>
    <recommendedName>
        <fullName evidence="4">Stage II sporulation protein M</fullName>
    </recommendedName>
</protein>
<feature type="transmembrane region" description="Helical" evidence="1">
    <location>
        <begin position="110"/>
        <end position="131"/>
    </location>
</feature>
<comment type="caution">
    <text evidence="2">The sequence shown here is derived from an EMBL/GenBank/DDBJ whole genome shotgun (WGS) entry which is preliminary data.</text>
</comment>
<dbReference type="OrthoDB" id="2734605at2"/>
<dbReference type="AlphaFoldDB" id="A0A0M0LE53"/>
<organism evidence="2 3">
    <name type="scientific">Viridibacillus arvi</name>
    <dbReference type="NCBI Taxonomy" id="263475"/>
    <lineage>
        <taxon>Bacteria</taxon>
        <taxon>Bacillati</taxon>
        <taxon>Bacillota</taxon>
        <taxon>Bacilli</taxon>
        <taxon>Bacillales</taxon>
        <taxon>Caryophanaceae</taxon>
        <taxon>Viridibacillus</taxon>
    </lineage>
</organism>